<evidence type="ECO:0000256" key="3">
    <source>
        <dbReference type="ARBA" id="ARBA00023163"/>
    </source>
</evidence>
<feature type="domain" description="HTH arsR-type" evidence="4">
    <location>
        <begin position="17"/>
        <end position="117"/>
    </location>
</feature>
<dbReference type="PRINTS" id="PR00778">
    <property type="entry name" value="HTHARSR"/>
</dbReference>
<dbReference type="PROSITE" id="PS50987">
    <property type="entry name" value="HTH_ARSR_2"/>
    <property type="match status" value="1"/>
</dbReference>
<dbReference type="NCBIfam" id="NF033788">
    <property type="entry name" value="HTH_metalloreg"/>
    <property type="match status" value="1"/>
</dbReference>
<protein>
    <submittedName>
        <fullName evidence="5">HTH-type transcriptional repressor AseR</fullName>
    </submittedName>
</protein>
<dbReference type="InterPro" id="IPR036390">
    <property type="entry name" value="WH_DNA-bd_sf"/>
</dbReference>
<dbReference type="AlphaFoldDB" id="A0A5C6FIG3"/>
<dbReference type="Proteomes" id="UP000316476">
    <property type="component" value="Unassembled WGS sequence"/>
</dbReference>
<dbReference type="GO" id="GO:0003677">
    <property type="term" value="F:DNA binding"/>
    <property type="evidence" value="ECO:0007669"/>
    <property type="project" value="UniProtKB-KW"/>
</dbReference>
<dbReference type="InterPro" id="IPR011991">
    <property type="entry name" value="ArsR-like_HTH"/>
</dbReference>
<gene>
    <name evidence="5" type="primary">aseR</name>
    <name evidence="5" type="ORF">V7x_35900</name>
</gene>
<dbReference type="InterPro" id="IPR036388">
    <property type="entry name" value="WH-like_DNA-bd_sf"/>
</dbReference>
<proteinExistence type="predicted"/>
<dbReference type="OrthoDB" id="9802016at2"/>
<dbReference type="GO" id="GO:0003700">
    <property type="term" value="F:DNA-binding transcription factor activity"/>
    <property type="evidence" value="ECO:0007669"/>
    <property type="project" value="InterPro"/>
</dbReference>
<keyword evidence="1" id="KW-0805">Transcription regulation</keyword>
<keyword evidence="2" id="KW-0238">DNA-binding</keyword>
<dbReference type="EMBL" id="SJPZ01000002">
    <property type="protein sequence ID" value="TWU61900.1"/>
    <property type="molecule type" value="Genomic_DNA"/>
</dbReference>
<dbReference type="InterPro" id="IPR001845">
    <property type="entry name" value="HTH_ArsR_DNA-bd_dom"/>
</dbReference>
<name>A0A5C6FIG3_9PLAN</name>
<dbReference type="InterPro" id="IPR051081">
    <property type="entry name" value="HTH_MetalResp_TranReg"/>
</dbReference>
<dbReference type="SMART" id="SM00418">
    <property type="entry name" value="HTH_ARSR"/>
    <property type="match status" value="1"/>
</dbReference>
<evidence type="ECO:0000256" key="1">
    <source>
        <dbReference type="ARBA" id="ARBA00023015"/>
    </source>
</evidence>
<organism evidence="5 6">
    <name type="scientific">Crateriforma conspicua</name>
    <dbReference type="NCBI Taxonomy" id="2527996"/>
    <lineage>
        <taxon>Bacteria</taxon>
        <taxon>Pseudomonadati</taxon>
        <taxon>Planctomycetota</taxon>
        <taxon>Planctomycetia</taxon>
        <taxon>Planctomycetales</taxon>
        <taxon>Planctomycetaceae</taxon>
        <taxon>Crateriforma</taxon>
    </lineage>
</organism>
<dbReference type="PANTHER" id="PTHR33154:SF18">
    <property type="entry name" value="ARSENICAL RESISTANCE OPERON REPRESSOR"/>
    <property type="match status" value="1"/>
</dbReference>
<dbReference type="SUPFAM" id="SSF46785">
    <property type="entry name" value="Winged helix' DNA-binding domain"/>
    <property type="match status" value="1"/>
</dbReference>
<dbReference type="Pfam" id="PF01022">
    <property type="entry name" value="HTH_5"/>
    <property type="match status" value="1"/>
</dbReference>
<keyword evidence="3" id="KW-0804">Transcription</keyword>
<dbReference type="CDD" id="cd00090">
    <property type="entry name" value="HTH_ARSR"/>
    <property type="match status" value="1"/>
</dbReference>
<dbReference type="Gene3D" id="1.10.10.10">
    <property type="entry name" value="Winged helix-like DNA-binding domain superfamily/Winged helix DNA-binding domain"/>
    <property type="match status" value="1"/>
</dbReference>
<evidence type="ECO:0000313" key="6">
    <source>
        <dbReference type="Proteomes" id="UP000316476"/>
    </source>
</evidence>
<accession>A0A5C6FIG3</accession>
<comment type="caution">
    <text evidence="5">The sequence shown here is derived from an EMBL/GenBank/DDBJ whole genome shotgun (WGS) entry which is preliminary data.</text>
</comment>
<evidence type="ECO:0000313" key="5">
    <source>
        <dbReference type="EMBL" id="TWU61900.1"/>
    </source>
</evidence>
<reference evidence="5 6" key="1">
    <citation type="submission" date="2019-02" db="EMBL/GenBank/DDBJ databases">
        <title>Deep-cultivation of Planctomycetes and their phenomic and genomic characterization uncovers novel biology.</title>
        <authorList>
            <person name="Wiegand S."/>
            <person name="Jogler M."/>
            <person name="Boedeker C."/>
            <person name="Pinto D."/>
            <person name="Vollmers J."/>
            <person name="Rivas-Marin E."/>
            <person name="Kohn T."/>
            <person name="Peeters S.H."/>
            <person name="Heuer A."/>
            <person name="Rast P."/>
            <person name="Oberbeckmann S."/>
            <person name="Bunk B."/>
            <person name="Jeske O."/>
            <person name="Meyerdierks A."/>
            <person name="Storesund J.E."/>
            <person name="Kallscheuer N."/>
            <person name="Luecker S."/>
            <person name="Lage O.M."/>
            <person name="Pohl T."/>
            <person name="Merkel B.J."/>
            <person name="Hornburger P."/>
            <person name="Mueller R.-W."/>
            <person name="Bruemmer F."/>
            <person name="Labrenz M."/>
            <person name="Spormann A.M."/>
            <person name="Op Den Camp H."/>
            <person name="Overmann J."/>
            <person name="Amann R."/>
            <person name="Jetten M.S.M."/>
            <person name="Mascher T."/>
            <person name="Medema M.H."/>
            <person name="Devos D.P."/>
            <person name="Kaster A.-K."/>
            <person name="Ovreas L."/>
            <person name="Rohde M."/>
            <person name="Galperin M.Y."/>
            <person name="Jogler C."/>
        </authorList>
    </citation>
    <scope>NUCLEOTIDE SEQUENCE [LARGE SCALE GENOMIC DNA]</scope>
    <source>
        <strain evidence="5 6">V7</strain>
    </source>
</reference>
<evidence type="ECO:0000259" key="4">
    <source>
        <dbReference type="PROSITE" id="PS50987"/>
    </source>
</evidence>
<dbReference type="PANTHER" id="PTHR33154">
    <property type="entry name" value="TRANSCRIPTIONAL REGULATOR, ARSR FAMILY"/>
    <property type="match status" value="1"/>
</dbReference>
<sequence length="135" mass="15161">MSTTTESRSADDIPIVALSEIGEEINTVFRAFADGTRLRILHLLVDDEICVGNLVKILQLPQPTVSRHLAYLRKASLVDVRKVGQWSHYSLAPARSCFQQKLYGCLTDCFHDVPELQDDKRRARELKDNGGCCDS</sequence>
<evidence type="ECO:0000256" key="2">
    <source>
        <dbReference type="ARBA" id="ARBA00023125"/>
    </source>
</evidence>
<dbReference type="RefSeq" id="WP_146414680.1">
    <property type="nucleotide sequence ID" value="NZ_SJPZ01000002.1"/>
</dbReference>